<dbReference type="GO" id="GO:0017004">
    <property type="term" value="P:cytochrome complex assembly"/>
    <property type="evidence" value="ECO:0007669"/>
    <property type="project" value="UniProtKB-KW"/>
</dbReference>
<keyword evidence="3" id="KW-0735">Signal-anchor</keyword>
<keyword evidence="8" id="KW-0413">Isomerase</keyword>
<dbReference type="RefSeq" id="WP_338070543.1">
    <property type="nucleotide sequence ID" value="NZ_CAJTBP010000001.1"/>
</dbReference>
<keyword evidence="4" id="KW-1015">Disulfide bond</keyword>
<evidence type="ECO:0000313" key="9">
    <source>
        <dbReference type="Proteomes" id="UP000318336"/>
    </source>
</evidence>
<dbReference type="PANTHER" id="PTHR42852:SF6">
    <property type="entry name" value="THIOL:DISULFIDE INTERCHANGE PROTEIN DSBE"/>
    <property type="match status" value="1"/>
</dbReference>
<dbReference type="Proteomes" id="UP000318336">
    <property type="component" value="Unassembled WGS sequence"/>
</dbReference>
<dbReference type="InterPro" id="IPR013766">
    <property type="entry name" value="Thioredoxin_domain"/>
</dbReference>
<protein>
    <submittedName>
        <fullName evidence="8">Thiol-disulfide isomerase/thioredoxin</fullName>
    </submittedName>
</protein>
<evidence type="ECO:0000256" key="5">
    <source>
        <dbReference type="ARBA" id="ARBA00023284"/>
    </source>
</evidence>
<keyword evidence="2" id="KW-0201">Cytochrome c-type biogenesis</keyword>
<proteinExistence type="predicted"/>
<keyword evidence="3" id="KW-0812">Transmembrane</keyword>
<dbReference type="GO" id="GO:0016491">
    <property type="term" value="F:oxidoreductase activity"/>
    <property type="evidence" value="ECO:0007669"/>
    <property type="project" value="InterPro"/>
</dbReference>
<evidence type="ECO:0000256" key="1">
    <source>
        <dbReference type="ARBA" id="ARBA00004196"/>
    </source>
</evidence>
<gene>
    <name evidence="8" type="ORF">FB554_0124</name>
</gene>
<dbReference type="EMBL" id="VFOK01000001">
    <property type="protein sequence ID" value="TQL32009.1"/>
    <property type="molecule type" value="Genomic_DNA"/>
</dbReference>
<sequence length="227" mass="23780">MSGEERAAQAAGEARARGRSGVRPSATKGMTGVRAKVAAAVIAVVALAGCGNQNASISEQARQGDNKGFIAGDGSIETLTADQRNVPLDLTGTTMDGKKWDVASERGTVVVLNVWGAWCGPCQREMPALQQVWSGYQKADAPVQFMGLNQRDSVAAADSTMRKFGITYPSLRDDGGRTLLALQGKAATFPTTLILDRQGRIAARVSGETTAPTLRGLVDDVVKESAS</sequence>
<evidence type="ECO:0000256" key="6">
    <source>
        <dbReference type="SAM" id="MobiDB-lite"/>
    </source>
</evidence>
<dbReference type="GO" id="GO:0030313">
    <property type="term" value="C:cell envelope"/>
    <property type="evidence" value="ECO:0007669"/>
    <property type="project" value="UniProtKB-SubCell"/>
</dbReference>
<dbReference type="Pfam" id="PF00578">
    <property type="entry name" value="AhpC-TSA"/>
    <property type="match status" value="1"/>
</dbReference>
<dbReference type="InterPro" id="IPR036249">
    <property type="entry name" value="Thioredoxin-like_sf"/>
</dbReference>
<dbReference type="PROSITE" id="PS00194">
    <property type="entry name" value="THIOREDOXIN_1"/>
    <property type="match status" value="1"/>
</dbReference>
<dbReference type="AlphaFoldDB" id="A0A542X865"/>
<dbReference type="GO" id="GO:0016853">
    <property type="term" value="F:isomerase activity"/>
    <property type="evidence" value="ECO:0007669"/>
    <property type="project" value="UniProtKB-KW"/>
</dbReference>
<dbReference type="InterPro" id="IPR000866">
    <property type="entry name" value="AhpC/TSA"/>
</dbReference>
<keyword evidence="9" id="KW-1185">Reference proteome</keyword>
<evidence type="ECO:0000256" key="4">
    <source>
        <dbReference type="ARBA" id="ARBA00023157"/>
    </source>
</evidence>
<dbReference type="Gene3D" id="3.40.30.10">
    <property type="entry name" value="Glutaredoxin"/>
    <property type="match status" value="1"/>
</dbReference>
<feature type="region of interest" description="Disordered" evidence="6">
    <location>
        <begin position="1"/>
        <end position="29"/>
    </location>
</feature>
<evidence type="ECO:0000256" key="3">
    <source>
        <dbReference type="ARBA" id="ARBA00022968"/>
    </source>
</evidence>
<name>A0A542X865_9MICO</name>
<keyword evidence="5" id="KW-0676">Redox-active center</keyword>
<evidence type="ECO:0000313" key="8">
    <source>
        <dbReference type="EMBL" id="TQL32009.1"/>
    </source>
</evidence>
<dbReference type="InterPro" id="IPR017937">
    <property type="entry name" value="Thioredoxin_CS"/>
</dbReference>
<evidence type="ECO:0000259" key="7">
    <source>
        <dbReference type="PROSITE" id="PS51352"/>
    </source>
</evidence>
<evidence type="ECO:0000256" key="2">
    <source>
        <dbReference type="ARBA" id="ARBA00022748"/>
    </source>
</evidence>
<feature type="domain" description="Thioredoxin" evidence="7">
    <location>
        <begin position="79"/>
        <end position="223"/>
    </location>
</feature>
<dbReference type="PANTHER" id="PTHR42852">
    <property type="entry name" value="THIOL:DISULFIDE INTERCHANGE PROTEIN DSBE"/>
    <property type="match status" value="1"/>
</dbReference>
<dbReference type="PROSITE" id="PS51352">
    <property type="entry name" value="THIOREDOXIN_2"/>
    <property type="match status" value="1"/>
</dbReference>
<accession>A0A542X865</accession>
<dbReference type="InterPro" id="IPR050553">
    <property type="entry name" value="Thioredoxin_ResA/DsbE_sf"/>
</dbReference>
<dbReference type="CDD" id="cd02966">
    <property type="entry name" value="TlpA_like_family"/>
    <property type="match status" value="1"/>
</dbReference>
<comment type="caution">
    <text evidence="8">The sequence shown here is derived from an EMBL/GenBank/DDBJ whole genome shotgun (WGS) entry which is preliminary data.</text>
</comment>
<organism evidence="8 9">
    <name type="scientific">Barrientosiimonas humi</name>
    <dbReference type="NCBI Taxonomy" id="999931"/>
    <lineage>
        <taxon>Bacteria</taxon>
        <taxon>Bacillati</taxon>
        <taxon>Actinomycetota</taxon>
        <taxon>Actinomycetes</taxon>
        <taxon>Micrococcales</taxon>
        <taxon>Dermacoccaceae</taxon>
        <taxon>Barrientosiimonas</taxon>
    </lineage>
</organism>
<dbReference type="GO" id="GO:0016209">
    <property type="term" value="F:antioxidant activity"/>
    <property type="evidence" value="ECO:0007669"/>
    <property type="project" value="InterPro"/>
</dbReference>
<comment type="subcellular location">
    <subcellularLocation>
        <location evidence="1">Cell envelope</location>
    </subcellularLocation>
</comment>
<reference evidence="8 9" key="1">
    <citation type="submission" date="2019-06" db="EMBL/GenBank/DDBJ databases">
        <title>Sequencing the genomes of 1000 actinobacteria strains.</title>
        <authorList>
            <person name="Klenk H.-P."/>
        </authorList>
    </citation>
    <scope>NUCLEOTIDE SEQUENCE [LARGE SCALE GENOMIC DNA]</scope>
    <source>
        <strain evidence="8 9">DSM 24617</strain>
    </source>
</reference>
<dbReference type="SUPFAM" id="SSF52833">
    <property type="entry name" value="Thioredoxin-like"/>
    <property type="match status" value="1"/>
</dbReference>